<evidence type="ECO:0000313" key="2">
    <source>
        <dbReference type="Proteomes" id="UP001268819"/>
    </source>
</evidence>
<dbReference type="SUPFAM" id="SSF53474">
    <property type="entry name" value="alpha/beta-Hydrolases"/>
    <property type="match status" value="1"/>
</dbReference>
<accession>A0ABU1PSU3</accession>
<proteinExistence type="predicted"/>
<keyword evidence="2" id="KW-1185">Reference proteome</keyword>
<name>A0ABU1PSU3_9PSEU</name>
<comment type="caution">
    <text evidence="1">The sequence shown here is derived from an EMBL/GenBank/DDBJ whole genome shotgun (WGS) entry which is preliminary data.</text>
</comment>
<dbReference type="Proteomes" id="UP001268819">
    <property type="component" value="Unassembled WGS sequence"/>
</dbReference>
<sequence length="253" mass="26775">MGVVDSARAMAREQVLLAVLGIPRLLSHAAWRDADPDQGRGTGVLLVPGFGFGDLSLRLTRTWLARRGYVPIGARIGLNVGCTTALVDRLEQRLEAHHEATGGPVVLFGQSRGGGLARLLAVRRPELVRGLVMLASPVLDTLGAHPSVVRVARTLARLSAAGLPGLLDEDCFAGPCYDTNSTAMADPLTVPALAFYSRHDVIAPPELCADPCAECVEVGSTHTGMALDPHLYELLAPRLAEWAAAREAVSPAR</sequence>
<organism evidence="1 2">
    <name type="scientific">Saccharothrix longispora</name>
    <dbReference type="NCBI Taxonomy" id="33920"/>
    <lineage>
        <taxon>Bacteria</taxon>
        <taxon>Bacillati</taxon>
        <taxon>Actinomycetota</taxon>
        <taxon>Actinomycetes</taxon>
        <taxon>Pseudonocardiales</taxon>
        <taxon>Pseudonocardiaceae</taxon>
        <taxon>Saccharothrix</taxon>
    </lineage>
</organism>
<protein>
    <submittedName>
        <fullName evidence="1">Pimeloyl-ACP methyl ester carboxylesterase</fullName>
    </submittedName>
</protein>
<evidence type="ECO:0000313" key="1">
    <source>
        <dbReference type="EMBL" id="MDR6593715.1"/>
    </source>
</evidence>
<dbReference type="EMBL" id="JAVDSG010000001">
    <property type="protein sequence ID" value="MDR6593715.1"/>
    <property type="molecule type" value="Genomic_DNA"/>
</dbReference>
<dbReference type="Gene3D" id="3.40.50.1820">
    <property type="entry name" value="alpha/beta hydrolase"/>
    <property type="match status" value="1"/>
</dbReference>
<dbReference type="InterPro" id="IPR029058">
    <property type="entry name" value="AB_hydrolase_fold"/>
</dbReference>
<reference evidence="1 2" key="1">
    <citation type="submission" date="2023-07" db="EMBL/GenBank/DDBJ databases">
        <title>Sequencing the genomes of 1000 actinobacteria strains.</title>
        <authorList>
            <person name="Klenk H.-P."/>
        </authorList>
    </citation>
    <scope>NUCLEOTIDE SEQUENCE [LARGE SCALE GENOMIC DNA]</scope>
    <source>
        <strain evidence="1 2">DSM 43749</strain>
    </source>
</reference>
<gene>
    <name evidence="1" type="ORF">J2S66_002099</name>
</gene>